<dbReference type="Gene3D" id="3.40.50.150">
    <property type="entry name" value="Vaccinia Virus protein VP39"/>
    <property type="match status" value="1"/>
</dbReference>
<dbReference type="GO" id="GO:0032259">
    <property type="term" value="P:methylation"/>
    <property type="evidence" value="ECO:0007669"/>
    <property type="project" value="UniProtKB-KW"/>
</dbReference>
<dbReference type="Ensembl" id="ENSOMET00000028226.1">
    <property type="protein sequence ID" value="ENSOMEP00000019070.1"/>
    <property type="gene ID" value="ENSOMEG00000020853.1"/>
</dbReference>
<dbReference type="STRING" id="30732.ENSOMEP00000019070"/>
<reference evidence="3" key="2">
    <citation type="submission" date="2025-09" db="UniProtKB">
        <authorList>
            <consortium name="Ensembl"/>
        </authorList>
    </citation>
    <scope>IDENTIFICATION</scope>
</reference>
<dbReference type="SUPFAM" id="SSF53335">
    <property type="entry name" value="S-adenosyl-L-methionine-dependent methyltransferases"/>
    <property type="match status" value="1"/>
</dbReference>
<name>A0A3B3CP00_ORYME</name>
<dbReference type="Pfam" id="PF10294">
    <property type="entry name" value="Methyltransf_16"/>
    <property type="match status" value="1"/>
</dbReference>
<dbReference type="InterPro" id="IPR019410">
    <property type="entry name" value="Methyltransf_16"/>
</dbReference>
<organism evidence="3 4">
    <name type="scientific">Oryzias melastigma</name>
    <name type="common">Marine medaka</name>
    <dbReference type="NCBI Taxonomy" id="30732"/>
    <lineage>
        <taxon>Eukaryota</taxon>
        <taxon>Metazoa</taxon>
        <taxon>Chordata</taxon>
        <taxon>Craniata</taxon>
        <taxon>Vertebrata</taxon>
        <taxon>Euteleostomi</taxon>
        <taxon>Actinopterygii</taxon>
        <taxon>Neopterygii</taxon>
        <taxon>Teleostei</taxon>
        <taxon>Neoteleostei</taxon>
        <taxon>Acanthomorphata</taxon>
        <taxon>Ovalentaria</taxon>
        <taxon>Atherinomorphae</taxon>
        <taxon>Beloniformes</taxon>
        <taxon>Adrianichthyidae</taxon>
        <taxon>Oryziinae</taxon>
        <taxon>Oryzias</taxon>
    </lineage>
</organism>
<dbReference type="Proteomes" id="UP000261560">
    <property type="component" value="Unplaced"/>
</dbReference>
<dbReference type="PANTHER" id="PTHR14614:SF5">
    <property type="entry name" value="EEF1A LYSINE METHYLTRANSFERASE 3"/>
    <property type="match status" value="1"/>
</dbReference>
<reference evidence="3" key="1">
    <citation type="submission" date="2025-08" db="UniProtKB">
        <authorList>
            <consortium name="Ensembl"/>
        </authorList>
    </citation>
    <scope>IDENTIFICATION</scope>
</reference>
<dbReference type="GO" id="GO:0005829">
    <property type="term" value="C:cytosol"/>
    <property type="evidence" value="ECO:0007669"/>
    <property type="project" value="TreeGrafter"/>
</dbReference>
<sequence length="251" mass="27944">MTCPAEEEDPFPADDGLFSETFSQEVVYTLMSEQLKITQVFGANLGVAAPVWEAVRARSGHLIKWIRLTFCFIFLTPDICAQAVHLCRYLEDQSVNLKGKRIIELGAGTGLVGILAARLGAEVTLTDLPLALPQLQANVSANTPSGGWPSAEPAVLPLSWGEDHLDFPSDWDLVLGADIIYLPETYPLLVKTLAHLCKDGAVVYLSSKIRKEHEAHVFFEQYLPSRFHVILVHRDEKQNNNIYRACLRTEE</sequence>
<evidence type="ECO:0000313" key="3">
    <source>
        <dbReference type="Ensembl" id="ENSOMEP00000019070.1"/>
    </source>
</evidence>
<evidence type="ECO:0000256" key="1">
    <source>
        <dbReference type="ARBA" id="ARBA00022603"/>
    </source>
</evidence>
<dbReference type="PANTHER" id="PTHR14614">
    <property type="entry name" value="HEPATOCELLULAR CARCINOMA-ASSOCIATED ANTIGEN"/>
    <property type="match status" value="1"/>
</dbReference>
<proteinExistence type="predicted"/>
<evidence type="ECO:0000256" key="2">
    <source>
        <dbReference type="ARBA" id="ARBA00022691"/>
    </source>
</evidence>
<dbReference type="PaxDb" id="30732-ENSOMEP00000019070"/>
<keyword evidence="4" id="KW-1185">Reference proteome</keyword>
<evidence type="ECO:0000313" key="4">
    <source>
        <dbReference type="Proteomes" id="UP000261560"/>
    </source>
</evidence>
<dbReference type="GeneTree" id="ENSGT00940000161297"/>
<dbReference type="InterPro" id="IPR029063">
    <property type="entry name" value="SAM-dependent_MTases_sf"/>
</dbReference>
<accession>A0A3B3CP00</accession>
<dbReference type="AlphaFoldDB" id="A0A3B3CP00"/>
<dbReference type="GO" id="GO:0032991">
    <property type="term" value="C:protein-containing complex"/>
    <property type="evidence" value="ECO:0007669"/>
    <property type="project" value="TreeGrafter"/>
</dbReference>
<protein>
    <submittedName>
        <fullName evidence="3">EEF1A lysine methyltransferase 3</fullName>
    </submittedName>
</protein>
<keyword evidence="2" id="KW-0949">S-adenosyl-L-methionine</keyword>
<keyword evidence="1" id="KW-0808">Transferase</keyword>
<dbReference type="GO" id="GO:0008168">
    <property type="term" value="F:methyltransferase activity"/>
    <property type="evidence" value="ECO:0007669"/>
    <property type="project" value="UniProtKB-KW"/>
</dbReference>
<keyword evidence="1" id="KW-0489">Methyltransferase</keyword>